<sequence>MQNVKRKSTVPPLYLIRNERLTPPPHLLAGERVLLFDGECVMCRRVVQTLLRADWKKDPPCHGAIKARQGPVTLVGIVR</sequence>
<proteinExistence type="predicted"/>
<gene>
    <name evidence="1" type="ORF">ABK905_02715</name>
</gene>
<dbReference type="AlphaFoldDB" id="A0AAU7QBJ6"/>
<protein>
    <recommendedName>
        <fullName evidence="2">DUF393 domain-containing protein</fullName>
    </recommendedName>
</protein>
<evidence type="ECO:0008006" key="2">
    <source>
        <dbReference type="Google" id="ProtNLM"/>
    </source>
</evidence>
<dbReference type="EMBL" id="CP157947">
    <property type="protein sequence ID" value="XBS70211.1"/>
    <property type="molecule type" value="Genomic_DNA"/>
</dbReference>
<evidence type="ECO:0000313" key="1">
    <source>
        <dbReference type="EMBL" id="XBS70211.1"/>
    </source>
</evidence>
<reference evidence="1" key="1">
    <citation type="submission" date="2024-06" db="EMBL/GenBank/DDBJ databases">
        <authorList>
            <person name="Coelho C."/>
            <person name="Bento M."/>
            <person name="Garcia E."/>
            <person name="Camelo A."/>
            <person name="Brandao I."/>
            <person name="Espirito Santo C."/>
            <person name="Trovao J."/>
            <person name="Verissimo A."/>
            <person name="Costa J."/>
            <person name="Tiago I."/>
        </authorList>
    </citation>
    <scope>NUCLEOTIDE SEQUENCE</scope>
    <source>
        <strain evidence="1">KWT182</strain>
    </source>
</reference>
<organism evidence="1">
    <name type="scientific">Acerihabitans sp. KWT182</name>
    <dbReference type="NCBI Taxonomy" id="3157919"/>
    <lineage>
        <taxon>Bacteria</taxon>
        <taxon>Pseudomonadati</taxon>
        <taxon>Pseudomonadota</taxon>
        <taxon>Gammaproteobacteria</taxon>
        <taxon>Enterobacterales</taxon>
        <taxon>Pectobacteriaceae</taxon>
        <taxon>Acerihabitans</taxon>
    </lineage>
</organism>
<name>A0AAU7QBJ6_9GAMM</name>
<accession>A0AAU7QBJ6</accession>